<dbReference type="PANTHER" id="PTHR22699:SF1">
    <property type="entry name" value="THIOREDOXIN DOMAIN-CONTAINING PROTEIN 16"/>
    <property type="match status" value="1"/>
</dbReference>
<gene>
    <name evidence="1" type="ORF">NLS_LOCUS7978</name>
</gene>
<dbReference type="CDD" id="cd02981">
    <property type="entry name" value="PDI_b_family"/>
    <property type="match status" value="1"/>
</dbReference>
<accession>A0A3P6VA19</accession>
<dbReference type="InterPro" id="IPR036249">
    <property type="entry name" value="Thioredoxin-like_sf"/>
</dbReference>
<dbReference type="EMBL" id="UYRX01000917">
    <property type="protein sequence ID" value="VDK87101.1"/>
    <property type="molecule type" value="Genomic_DNA"/>
</dbReference>
<sequence length="614" mass="70491">MKRINVFSAECPRKRIEGFKNKNEATGPAQAPGSVPPESQITCTYMHNAKLELDQLFSDDVLAVLDQIARRLKREVKVNLIFQKINCAEGRKRSECFKYSLQEPFHWLIINDLEKGDVVYEITAKYNHKKAIIEASLLNILSQHSVHDLTVYCSKEAGREVGFVRRLSDEELMAKRRKLEVTKFKSAISLSPLELDLIEPLILERRSFDEPLNWHQLQRIDESRLDDALNNDGLTFILFWNIDNMISKHAFYLWAEASKSLVSRHPTVIFGALSCHEFDEFCNDRIARPTDYHTVFAYTKNDIFGKTKELRDAKYYIEWAQLLLLSPAHEIRSDDELKQIKAGKMELFEGIRPAITIGIFDDRNSNEAEIFMQMAENLKGRYHFAYLIKQSHPKTVYTIRAREQRKRIDFTGTYEIQGLTDFVIRSSLPSVASIDISNGFTSNILTHQMQPVILFVDNEKDGEMSTFEELCSKSPYVICTVIMNSSKSKVMSEVIQSFQTNDHSKRLIIFLRDKIYAFDVKDGLKSGNLLQLITLSTTDKPISTLGIDDVHPLRYIQMAQINKIFGEQLVDMPSEGQIIKRSHVDNGDDMDDNVDYGGCPVMAKARQIAMKTEL</sequence>
<dbReference type="AlphaFoldDB" id="A0A3P6VA19"/>
<proteinExistence type="predicted"/>
<reference evidence="1 2" key="1">
    <citation type="submission" date="2018-08" db="EMBL/GenBank/DDBJ databases">
        <authorList>
            <person name="Laetsch R D."/>
            <person name="Stevens L."/>
            <person name="Kumar S."/>
            <person name="Blaxter L. M."/>
        </authorList>
    </citation>
    <scope>NUCLEOTIDE SEQUENCE [LARGE SCALE GENOMIC DNA]</scope>
</reference>
<dbReference type="OMA" id="HAFYLWA"/>
<name>A0A3P6VA19_LITSI</name>
<keyword evidence="2" id="KW-1185">Reference proteome</keyword>
<dbReference type="Pfam" id="PF13848">
    <property type="entry name" value="Thioredoxin_6"/>
    <property type="match status" value="1"/>
</dbReference>
<evidence type="ECO:0000313" key="1">
    <source>
        <dbReference type="EMBL" id="VDK87101.1"/>
    </source>
</evidence>
<dbReference type="InterPro" id="IPR040090">
    <property type="entry name" value="TXNDC16"/>
</dbReference>
<dbReference type="PANTHER" id="PTHR22699">
    <property type="entry name" value="THIOREDOXIN DOMAIN-CONTAINING PROTEIN 16"/>
    <property type="match status" value="1"/>
</dbReference>
<organism evidence="1 2">
    <name type="scientific">Litomosoides sigmodontis</name>
    <name type="common">Filarial nematode worm</name>
    <dbReference type="NCBI Taxonomy" id="42156"/>
    <lineage>
        <taxon>Eukaryota</taxon>
        <taxon>Metazoa</taxon>
        <taxon>Ecdysozoa</taxon>
        <taxon>Nematoda</taxon>
        <taxon>Chromadorea</taxon>
        <taxon>Rhabditida</taxon>
        <taxon>Spirurina</taxon>
        <taxon>Spiruromorpha</taxon>
        <taxon>Filarioidea</taxon>
        <taxon>Onchocercidae</taxon>
        <taxon>Litomosoides</taxon>
    </lineage>
</organism>
<dbReference type="OrthoDB" id="5856593at2759"/>
<evidence type="ECO:0000313" key="2">
    <source>
        <dbReference type="Proteomes" id="UP000277928"/>
    </source>
</evidence>
<dbReference type="Proteomes" id="UP000277928">
    <property type="component" value="Unassembled WGS sequence"/>
</dbReference>
<dbReference type="Gene3D" id="3.40.30.10">
    <property type="entry name" value="Glutaredoxin"/>
    <property type="match status" value="1"/>
</dbReference>
<protein>
    <submittedName>
        <fullName evidence="1">Uncharacterized protein</fullName>
    </submittedName>
</protein>
<dbReference type="SUPFAM" id="SSF52833">
    <property type="entry name" value="Thioredoxin-like"/>
    <property type="match status" value="1"/>
</dbReference>